<evidence type="ECO:0000313" key="1">
    <source>
        <dbReference type="EMBL" id="PIN01251.1"/>
    </source>
</evidence>
<evidence type="ECO:0000313" key="2">
    <source>
        <dbReference type="Proteomes" id="UP000231279"/>
    </source>
</evidence>
<proteinExistence type="predicted"/>
<name>A0A2G9G7I1_9LAMI</name>
<sequence>MGGFDQLWEIECVIYIFNTRVQTQCVVACERMAAHNYGLNLTSLVVFAITNMEWEYDACILWDPIVPTI</sequence>
<organism evidence="1 2">
    <name type="scientific">Handroanthus impetiginosus</name>
    <dbReference type="NCBI Taxonomy" id="429701"/>
    <lineage>
        <taxon>Eukaryota</taxon>
        <taxon>Viridiplantae</taxon>
        <taxon>Streptophyta</taxon>
        <taxon>Embryophyta</taxon>
        <taxon>Tracheophyta</taxon>
        <taxon>Spermatophyta</taxon>
        <taxon>Magnoliopsida</taxon>
        <taxon>eudicotyledons</taxon>
        <taxon>Gunneridae</taxon>
        <taxon>Pentapetalae</taxon>
        <taxon>asterids</taxon>
        <taxon>lamiids</taxon>
        <taxon>Lamiales</taxon>
        <taxon>Bignoniaceae</taxon>
        <taxon>Crescentiina</taxon>
        <taxon>Tabebuia alliance</taxon>
        <taxon>Handroanthus</taxon>
    </lineage>
</organism>
<comment type="caution">
    <text evidence="1">The sequence shown here is derived from an EMBL/GenBank/DDBJ whole genome shotgun (WGS) entry which is preliminary data.</text>
</comment>
<keyword evidence="2" id="KW-1185">Reference proteome</keyword>
<protein>
    <submittedName>
        <fullName evidence="1">Uncharacterized protein</fullName>
    </submittedName>
</protein>
<gene>
    <name evidence="1" type="ORF">CDL12_26242</name>
</gene>
<accession>A0A2G9G7I1</accession>
<dbReference type="EMBL" id="NKXS01006507">
    <property type="protein sequence ID" value="PIN01251.1"/>
    <property type="molecule type" value="Genomic_DNA"/>
</dbReference>
<dbReference type="Proteomes" id="UP000231279">
    <property type="component" value="Unassembled WGS sequence"/>
</dbReference>
<dbReference type="AlphaFoldDB" id="A0A2G9G7I1"/>
<reference evidence="2" key="1">
    <citation type="journal article" date="2018" name="Gigascience">
        <title>Genome assembly of the Pink Ipe (Handroanthus impetiginosus, Bignoniaceae), a highly valued, ecologically keystone Neotropical timber forest tree.</title>
        <authorList>
            <person name="Silva-Junior O.B."/>
            <person name="Grattapaglia D."/>
            <person name="Novaes E."/>
            <person name="Collevatti R.G."/>
        </authorList>
    </citation>
    <scope>NUCLEOTIDE SEQUENCE [LARGE SCALE GENOMIC DNA]</scope>
    <source>
        <strain evidence="2">cv. UFG-1</strain>
    </source>
</reference>